<dbReference type="SMART" id="SM00283">
    <property type="entry name" value="MA"/>
    <property type="match status" value="1"/>
</dbReference>
<dbReference type="GO" id="GO:0004888">
    <property type="term" value="F:transmembrane signaling receptor activity"/>
    <property type="evidence" value="ECO:0007669"/>
    <property type="project" value="InterPro"/>
</dbReference>
<dbReference type="Gene3D" id="1.10.287.950">
    <property type="entry name" value="Methyl-accepting chemotaxis protein"/>
    <property type="match status" value="1"/>
</dbReference>
<evidence type="ECO:0000256" key="3">
    <source>
        <dbReference type="PROSITE-ProRule" id="PRU00284"/>
    </source>
</evidence>
<dbReference type="GO" id="GO:0007165">
    <property type="term" value="P:signal transduction"/>
    <property type="evidence" value="ECO:0007669"/>
    <property type="project" value="UniProtKB-KW"/>
</dbReference>
<protein>
    <submittedName>
        <fullName evidence="5">Substrate-binding domain-containing protein</fullName>
    </submittedName>
</protein>
<feature type="domain" description="Methyl-accepting transducer" evidence="4">
    <location>
        <begin position="42"/>
        <end position="292"/>
    </location>
</feature>
<evidence type="ECO:0000259" key="4">
    <source>
        <dbReference type="PROSITE" id="PS50111"/>
    </source>
</evidence>
<reference evidence="5 6" key="1">
    <citation type="submission" date="2021-10" db="EMBL/GenBank/DDBJ databases">
        <title>Anaerobic single-cell dispensing facilitates the cultivation of human gut bacteria.</title>
        <authorList>
            <person name="Afrizal A."/>
        </authorList>
    </citation>
    <scope>NUCLEOTIDE SEQUENCE [LARGE SCALE GENOMIC DNA]</scope>
    <source>
        <strain evidence="5 6">CLA-AA-H273</strain>
    </source>
</reference>
<evidence type="ECO:0000313" key="5">
    <source>
        <dbReference type="EMBL" id="MCC2119779.1"/>
    </source>
</evidence>
<evidence type="ECO:0000313" key="6">
    <source>
        <dbReference type="Proteomes" id="UP001197795"/>
    </source>
</evidence>
<dbReference type="Pfam" id="PF13407">
    <property type="entry name" value="Peripla_BP_4"/>
    <property type="match status" value="1"/>
</dbReference>
<dbReference type="InterPro" id="IPR004090">
    <property type="entry name" value="Chemotax_Me-accpt_rcpt"/>
</dbReference>
<organism evidence="5 6">
    <name type="scientific">Waltera acetigignens</name>
    <dbReference type="NCBI Taxonomy" id="2981769"/>
    <lineage>
        <taxon>Bacteria</taxon>
        <taxon>Bacillati</taxon>
        <taxon>Bacillota</taxon>
        <taxon>Clostridia</taxon>
        <taxon>Lachnospirales</taxon>
        <taxon>Lachnospiraceae</taxon>
        <taxon>Waltera</taxon>
    </lineage>
</organism>
<dbReference type="EMBL" id="JAJEPV010000019">
    <property type="protein sequence ID" value="MCC2119779.1"/>
    <property type="molecule type" value="Genomic_DNA"/>
</dbReference>
<dbReference type="GO" id="GO:0016020">
    <property type="term" value="C:membrane"/>
    <property type="evidence" value="ECO:0007669"/>
    <property type="project" value="InterPro"/>
</dbReference>
<dbReference type="InterPro" id="IPR004089">
    <property type="entry name" value="MCPsignal_dom"/>
</dbReference>
<evidence type="ECO:0000256" key="1">
    <source>
        <dbReference type="ARBA" id="ARBA00023224"/>
    </source>
</evidence>
<keyword evidence="6" id="KW-1185">Reference proteome</keyword>
<accession>A0AAE3A019</accession>
<dbReference type="PANTHER" id="PTHR32089">
    <property type="entry name" value="METHYL-ACCEPTING CHEMOTAXIS PROTEIN MCPB"/>
    <property type="match status" value="1"/>
</dbReference>
<dbReference type="PRINTS" id="PR00260">
    <property type="entry name" value="CHEMTRNSDUCR"/>
</dbReference>
<dbReference type="Gene3D" id="3.40.50.2300">
    <property type="match status" value="2"/>
</dbReference>
<dbReference type="CDD" id="cd01536">
    <property type="entry name" value="PBP1_ABC_sugar_binding-like"/>
    <property type="match status" value="1"/>
</dbReference>
<dbReference type="RefSeq" id="WP_227733288.1">
    <property type="nucleotide sequence ID" value="NZ_JAJEPV010000019.1"/>
</dbReference>
<dbReference type="GO" id="GO:0006935">
    <property type="term" value="P:chemotaxis"/>
    <property type="evidence" value="ECO:0007669"/>
    <property type="project" value="InterPro"/>
</dbReference>
<dbReference type="SUPFAM" id="SSF58104">
    <property type="entry name" value="Methyl-accepting chemotaxis protein (MCP) signaling domain"/>
    <property type="match status" value="1"/>
</dbReference>
<comment type="caution">
    <text evidence="5">The sequence shown here is derived from an EMBL/GenBank/DDBJ whole genome shotgun (WGS) entry which is preliminary data.</text>
</comment>
<dbReference type="SUPFAM" id="SSF53822">
    <property type="entry name" value="Periplasmic binding protein-like I"/>
    <property type="match status" value="1"/>
</dbReference>
<dbReference type="InterPro" id="IPR028082">
    <property type="entry name" value="Peripla_BP_I"/>
</dbReference>
<dbReference type="InterPro" id="IPR025997">
    <property type="entry name" value="SBP_2_dom"/>
</dbReference>
<proteinExistence type="inferred from homology"/>
<dbReference type="Proteomes" id="UP001197795">
    <property type="component" value="Unassembled WGS sequence"/>
</dbReference>
<comment type="similarity">
    <text evidence="2">Belongs to the methyl-accepting chemotaxis (MCP) protein family.</text>
</comment>
<dbReference type="PANTHER" id="PTHR32089:SF112">
    <property type="entry name" value="LYSOZYME-LIKE PROTEIN-RELATED"/>
    <property type="match status" value="1"/>
</dbReference>
<evidence type="ECO:0000256" key="2">
    <source>
        <dbReference type="ARBA" id="ARBA00029447"/>
    </source>
</evidence>
<name>A0AAE3A019_9FIRM</name>
<dbReference type="PROSITE" id="PS50111">
    <property type="entry name" value="CHEMOTAXIS_TRANSDUC_2"/>
    <property type="match status" value="1"/>
</dbReference>
<dbReference type="AlphaFoldDB" id="A0AAE3A019"/>
<sequence length="617" mass="68422">MPLWNKRAVSSGQTEETYKEQLQSLKQTVNNLGLVSEQFEGATEGLTESSDKVGHGVQVLAEGASRQERDVLQCRKIAEEFTAKITDMDQETATMQTQVQQMQQQSDLGRQRVEHLGKTQEKLKGSMDTITEEIRTLLDKNAKIESVTSVLYSIAKQTNLLSLNASIEAARAGEAGRGFAHVAYEVRKLSEECHKASQSINASIQEIIGSLSKLKEIMEESDAVFEAQKTAVGDTISSFENINHSVKELAEAQFFFTERMDEVNGKKEELLEVMESIATISSQASASSENVAGITAEQKQNASLMGHVSERLNSELNQLNEILANIPVDYAPVQRRKIAMVWDLDDPFWYPATKQAYRTAKILNFDITVFAPKGRGEAGTLEMVHFLKKVLEERYDGICISPIADLRVEKLLQKMAEKGVEVIFILSAFDSVPYRTLIGTDSYQCGRSTGEAVREALGADGAVGIIKWKDNLIETVEDRYHGVVDVLKENRIPYYDMTGPGEPTAEEATKLTDRLLTEHPDISVLCATNVGWGLAFARYLKSKGKKVKLVTVDFTDEVGEFMKAGYVDAAIAQRPESWGSMTLEKIEAVFEGQSIPKTIDTGTYPVTPANIRIYVKD</sequence>
<gene>
    <name evidence="5" type="ORF">LKD75_09305</name>
</gene>
<dbReference type="Pfam" id="PF00015">
    <property type="entry name" value="MCPsignal"/>
    <property type="match status" value="1"/>
</dbReference>
<keyword evidence="1 3" id="KW-0807">Transducer</keyword>